<dbReference type="OrthoDB" id="5291587at2"/>
<dbReference type="RefSeq" id="WP_100284040.1">
    <property type="nucleotide sequence ID" value="NZ_CP024923.1"/>
</dbReference>
<sequence>MTDLQRNAFLHFEWVDNVVDIQEQFPLERSVTRRIGIAAGMGILHGQSLSCSIWRFAILGERSRACWRFGGSRESHSMQ</sequence>
<evidence type="ECO:0000313" key="1">
    <source>
        <dbReference type="EMBL" id="ATY34251.1"/>
    </source>
</evidence>
<keyword evidence="2" id="KW-1185">Reference proteome</keyword>
<organism evidence="1 2">
    <name type="scientific">Sphingomonas psychrotolerans</name>
    <dbReference type="NCBI Taxonomy" id="1327635"/>
    <lineage>
        <taxon>Bacteria</taxon>
        <taxon>Pseudomonadati</taxon>
        <taxon>Pseudomonadota</taxon>
        <taxon>Alphaproteobacteria</taxon>
        <taxon>Sphingomonadales</taxon>
        <taxon>Sphingomonadaceae</taxon>
        <taxon>Sphingomonas</taxon>
    </lineage>
</organism>
<reference evidence="1 2" key="1">
    <citation type="submission" date="2017-11" db="EMBL/GenBank/DDBJ databases">
        <title>Complete genome sequence of Sphingomonas sp. Strain Cra20, a psychrotolerant potential plant growth promoting rhizobacteria.</title>
        <authorList>
            <person name="Luo Y."/>
        </authorList>
    </citation>
    <scope>NUCLEOTIDE SEQUENCE [LARGE SCALE GENOMIC DNA]</scope>
    <source>
        <strain evidence="1 2">Cra20</strain>
    </source>
</reference>
<dbReference type="Gene3D" id="3.40.1350.10">
    <property type="match status" value="1"/>
</dbReference>
<dbReference type="AlphaFoldDB" id="A0A2K8MRZ2"/>
<dbReference type="InterPro" id="IPR011856">
    <property type="entry name" value="tRNA_endonuc-like_dom_sf"/>
</dbReference>
<dbReference type="EMBL" id="CP024923">
    <property type="protein sequence ID" value="ATY34251.1"/>
    <property type="molecule type" value="Genomic_DNA"/>
</dbReference>
<gene>
    <name evidence="1" type="ORF">CVN68_21705</name>
</gene>
<evidence type="ECO:0000313" key="2">
    <source>
        <dbReference type="Proteomes" id="UP000229081"/>
    </source>
</evidence>
<accession>A0A2K8MRZ2</accession>
<dbReference type="SUPFAM" id="SSF52980">
    <property type="entry name" value="Restriction endonuclease-like"/>
    <property type="match status" value="1"/>
</dbReference>
<dbReference type="GO" id="GO:0003676">
    <property type="term" value="F:nucleic acid binding"/>
    <property type="evidence" value="ECO:0007669"/>
    <property type="project" value="InterPro"/>
</dbReference>
<protein>
    <submittedName>
        <fullName evidence="1">Uncharacterized protein</fullName>
    </submittedName>
</protein>
<name>A0A2K8MRZ2_9SPHN</name>
<proteinExistence type="predicted"/>
<dbReference type="Proteomes" id="UP000229081">
    <property type="component" value="Chromosome"/>
</dbReference>
<dbReference type="InterPro" id="IPR011335">
    <property type="entry name" value="Restrct_endonuc-II-like"/>
</dbReference>
<dbReference type="KEGG" id="sphc:CVN68_21705"/>